<evidence type="ECO:0000259" key="2">
    <source>
        <dbReference type="PROSITE" id="PS50234"/>
    </source>
</evidence>
<protein>
    <submittedName>
        <fullName evidence="3">VWA domain-containing protein</fullName>
    </submittedName>
</protein>
<dbReference type="InterPro" id="IPR002035">
    <property type="entry name" value="VWF_A"/>
</dbReference>
<comment type="caution">
    <text evidence="3">The sequence shown here is derived from an EMBL/GenBank/DDBJ whole genome shotgun (WGS) entry which is preliminary data.</text>
</comment>
<keyword evidence="1" id="KW-0812">Transmembrane</keyword>
<organism evidence="3 4">
    <name type="scientific">Salinimicrobium gaetbulicola</name>
    <dbReference type="NCBI Taxonomy" id="999702"/>
    <lineage>
        <taxon>Bacteria</taxon>
        <taxon>Pseudomonadati</taxon>
        <taxon>Bacteroidota</taxon>
        <taxon>Flavobacteriia</taxon>
        <taxon>Flavobacteriales</taxon>
        <taxon>Flavobacteriaceae</taxon>
        <taxon>Salinimicrobium</taxon>
    </lineage>
</organism>
<feature type="transmembrane region" description="Helical" evidence="1">
    <location>
        <begin position="6"/>
        <end position="25"/>
    </location>
</feature>
<dbReference type="EMBL" id="JBHTJP010000032">
    <property type="protein sequence ID" value="MFD0975502.1"/>
    <property type="molecule type" value="Genomic_DNA"/>
</dbReference>
<evidence type="ECO:0000256" key="1">
    <source>
        <dbReference type="SAM" id="Phobius"/>
    </source>
</evidence>
<keyword evidence="1" id="KW-1133">Transmembrane helix</keyword>
<dbReference type="Proteomes" id="UP001597100">
    <property type="component" value="Unassembled WGS sequence"/>
</dbReference>
<evidence type="ECO:0000313" key="4">
    <source>
        <dbReference type="Proteomes" id="UP001597100"/>
    </source>
</evidence>
<feature type="transmembrane region" description="Helical" evidence="1">
    <location>
        <begin position="37"/>
        <end position="54"/>
    </location>
</feature>
<proteinExistence type="predicted"/>
<name>A0ABW3IBR3_9FLAO</name>
<dbReference type="InterPro" id="IPR036465">
    <property type="entry name" value="vWFA_dom_sf"/>
</dbReference>
<dbReference type="SUPFAM" id="SSF53300">
    <property type="entry name" value="vWA-like"/>
    <property type="match status" value="1"/>
</dbReference>
<keyword evidence="1" id="KW-0472">Membrane</keyword>
<dbReference type="RefSeq" id="WP_380736524.1">
    <property type="nucleotide sequence ID" value="NZ_JBHTJP010000032.1"/>
</dbReference>
<dbReference type="PANTHER" id="PTHR37947:SF1">
    <property type="entry name" value="BLL2462 PROTEIN"/>
    <property type="match status" value="1"/>
</dbReference>
<sequence>MSTTQVLLIVLALLLALAIAGFQYYYKSKGSPRQKALFAGLRFLTFFGLFLLLINPKIRNVVYYTEKPDLLLAVDNSVSISNFGEAQNVKDFVARVSEDPDLTERFEIETFAFGKNVTRQSDFEFKESQTNLSGTLKELNELYENSVAPTILITDGNQTLGEDYTFTAQRFDNTLFPVVVGDTTTYRDLAITRINVNKYAFLDNRFPVEIMLQYSGGSDVNTQLEIRSGNFIVYTKKVSFDGQNNSVVLQLDLPASSVGTRVYSAKLLPLSEEKNLINNQKEFAVEVIDERTRVLILHDLLHPDLGALKKSIESNRQREAVIQHIEETFDPAAFQLVILYQPTTVFQPLLEVLQEKQQNYWIVAGPKTDWRMLNGHQELFRQEITGQTEEFFPVYNENFSAFQFEDLKFEDFPPLKGNFGDLVIQSESESLLFRKLQGIVTTVPLLSISEEKEWKRAFLFGSGIWRWRSHVFQETNSFRSFDEFIGKLVQFLSSQKKRERLDLTYEPIYRGGESLVIKADYFDKNYVFDPDASLTLSLKNETTEKLQQVPLILKGKSYNVDLSNIEPGEYSFTVNVQGKNVSRSGKFKLISFDVEKQFFSANYKDLDIIASKRGERVYFPDDFEELKSKLLKTKKYLPMQKTRENNVPLIDWYYLLGIIILSLSLEWFLRKYYGYI</sequence>
<dbReference type="PROSITE" id="PS50234">
    <property type="entry name" value="VWFA"/>
    <property type="match status" value="1"/>
</dbReference>
<feature type="domain" description="VWFA" evidence="2">
    <location>
        <begin position="69"/>
        <end position="305"/>
    </location>
</feature>
<keyword evidence="4" id="KW-1185">Reference proteome</keyword>
<reference evidence="4" key="1">
    <citation type="journal article" date="2019" name="Int. J. Syst. Evol. Microbiol.">
        <title>The Global Catalogue of Microorganisms (GCM) 10K type strain sequencing project: providing services to taxonomists for standard genome sequencing and annotation.</title>
        <authorList>
            <consortium name="The Broad Institute Genomics Platform"/>
            <consortium name="The Broad Institute Genome Sequencing Center for Infectious Disease"/>
            <person name="Wu L."/>
            <person name="Ma J."/>
        </authorList>
    </citation>
    <scope>NUCLEOTIDE SEQUENCE [LARGE SCALE GENOMIC DNA]</scope>
    <source>
        <strain evidence="4">CCUG 60898</strain>
    </source>
</reference>
<feature type="transmembrane region" description="Helical" evidence="1">
    <location>
        <begin position="652"/>
        <end position="669"/>
    </location>
</feature>
<evidence type="ECO:0000313" key="3">
    <source>
        <dbReference type="EMBL" id="MFD0975502.1"/>
    </source>
</evidence>
<accession>A0ABW3IBR3</accession>
<dbReference type="PANTHER" id="PTHR37947">
    <property type="entry name" value="BLL2462 PROTEIN"/>
    <property type="match status" value="1"/>
</dbReference>
<gene>
    <name evidence="3" type="ORF">ACFQ1G_01750</name>
</gene>